<dbReference type="EMBL" id="DVHN01000074">
    <property type="protein sequence ID" value="HIR88627.1"/>
    <property type="molecule type" value="Genomic_DNA"/>
</dbReference>
<protein>
    <submittedName>
        <fullName evidence="4">Zinc ribbon domain-containing protein</fullName>
    </submittedName>
</protein>
<accession>A0A9D1EDZ3</accession>
<evidence type="ECO:0000313" key="4">
    <source>
        <dbReference type="EMBL" id="HIR88627.1"/>
    </source>
</evidence>
<reference evidence="4" key="2">
    <citation type="journal article" date="2021" name="PeerJ">
        <title>Extensive microbial diversity within the chicken gut microbiome revealed by metagenomics and culture.</title>
        <authorList>
            <person name="Gilroy R."/>
            <person name="Ravi A."/>
            <person name="Getino M."/>
            <person name="Pursley I."/>
            <person name="Horton D.L."/>
            <person name="Alikhan N.F."/>
            <person name="Baker D."/>
            <person name="Gharbi K."/>
            <person name="Hall N."/>
            <person name="Watson M."/>
            <person name="Adriaenssens E.M."/>
            <person name="Foster-Nyarko E."/>
            <person name="Jarju S."/>
            <person name="Secka A."/>
            <person name="Antonio M."/>
            <person name="Oren A."/>
            <person name="Chaudhuri R.R."/>
            <person name="La Ragione R."/>
            <person name="Hildebrand F."/>
            <person name="Pallen M.J."/>
        </authorList>
    </citation>
    <scope>NUCLEOTIDE SEQUENCE</scope>
    <source>
        <strain evidence="4">ChiW13-3771</strain>
    </source>
</reference>
<evidence type="ECO:0000313" key="5">
    <source>
        <dbReference type="Proteomes" id="UP000824201"/>
    </source>
</evidence>
<dbReference type="SUPFAM" id="SSF82171">
    <property type="entry name" value="DPP6 N-terminal domain-like"/>
    <property type="match status" value="1"/>
</dbReference>
<sequence>MFCSECGKKIKNDSLFCPYCGADLRENHRNEEDEIEKVPEVDEEQLEMEKNEDSVKKGNKEQLEKKKQEWRNKTRTAIEKGKEFGKIIENSGKKGKKFKTIMAVFVLFALLVLAVVAGRSFLLRNKSEDKLKTGFYIKKEESIYDKNGKEIQSQIGNESGKLQIVWDDYVNGNYYYVDEEQTLYYNTNFGKNSVKLDEDVTTLTDLRGILTTPYLWQNQCAKIQFMKQAGLETDMTTSYYSANGSKPIRVRNHVGIVFSQNGRYAAYMKNDLGETMLYVTDLQTSQEEKIDTYERTGYVLNVGDDKSVYYRLNGDSTTDTAWYCWNSKSRQEEKIIQANEGYFNATEGKLLAVNSSGDLLYKDIYDKEGENKKIASNVQQYFLFAKEKSDLISGFNTEIDLDWEEIVYIKDNVCYLKSLNSDKEAEKIIGGKQYVTNIKVAKDRKRVFAVTENGLYYTDKQKDGWSEKEKIASNVTWYEISEDGKEVVLLHTDSELTYWKDGKEEQTLDEEVTSGYTQFEKEGVLYITQDQSFYYQPFSEKKEKIKLSDDVEKYVVSDNEIYYVTNENTLYKIQADGNKKEKIMDDVDDLIIYQYE</sequence>
<feature type="compositionally biased region" description="Basic and acidic residues" evidence="1">
    <location>
        <begin position="47"/>
        <end position="72"/>
    </location>
</feature>
<proteinExistence type="predicted"/>
<dbReference type="AlphaFoldDB" id="A0A9D1EDZ3"/>
<organism evidence="4 5">
    <name type="scientific">Candidatus Fimimorpha faecalis</name>
    <dbReference type="NCBI Taxonomy" id="2840824"/>
    <lineage>
        <taxon>Bacteria</taxon>
        <taxon>Bacillati</taxon>
        <taxon>Bacillota</taxon>
        <taxon>Clostridia</taxon>
        <taxon>Eubacteriales</taxon>
        <taxon>Candidatus Fimimorpha</taxon>
    </lineage>
</organism>
<evidence type="ECO:0000259" key="3">
    <source>
        <dbReference type="Pfam" id="PF13240"/>
    </source>
</evidence>
<feature type="transmembrane region" description="Helical" evidence="2">
    <location>
        <begin position="101"/>
        <end position="122"/>
    </location>
</feature>
<evidence type="ECO:0000256" key="2">
    <source>
        <dbReference type="SAM" id="Phobius"/>
    </source>
</evidence>
<feature type="region of interest" description="Disordered" evidence="1">
    <location>
        <begin position="30"/>
        <end position="72"/>
    </location>
</feature>
<evidence type="ECO:0000256" key="1">
    <source>
        <dbReference type="SAM" id="MobiDB-lite"/>
    </source>
</evidence>
<feature type="domain" description="Zinc-ribbon" evidence="3">
    <location>
        <begin position="2"/>
        <end position="24"/>
    </location>
</feature>
<dbReference type="InterPro" id="IPR026870">
    <property type="entry name" value="Zinc_ribbon_dom"/>
</dbReference>
<keyword evidence="2" id="KW-0812">Transmembrane</keyword>
<dbReference type="Proteomes" id="UP000824201">
    <property type="component" value="Unassembled WGS sequence"/>
</dbReference>
<reference evidence="4" key="1">
    <citation type="submission" date="2020-10" db="EMBL/GenBank/DDBJ databases">
        <authorList>
            <person name="Gilroy R."/>
        </authorList>
    </citation>
    <scope>NUCLEOTIDE SEQUENCE</scope>
    <source>
        <strain evidence="4">ChiW13-3771</strain>
    </source>
</reference>
<keyword evidence="2" id="KW-1133">Transmembrane helix</keyword>
<name>A0A9D1EDZ3_9FIRM</name>
<comment type="caution">
    <text evidence="4">The sequence shown here is derived from an EMBL/GenBank/DDBJ whole genome shotgun (WGS) entry which is preliminary data.</text>
</comment>
<keyword evidence="2" id="KW-0472">Membrane</keyword>
<feature type="compositionally biased region" description="Basic and acidic residues" evidence="1">
    <location>
        <begin position="30"/>
        <end position="40"/>
    </location>
</feature>
<gene>
    <name evidence="4" type="ORF">IAC96_06715</name>
</gene>
<dbReference type="Pfam" id="PF13240">
    <property type="entry name" value="Zn_Ribbon_1"/>
    <property type="match status" value="1"/>
</dbReference>